<comment type="caution">
    <text evidence="6">The sequence shown here is derived from an EMBL/GenBank/DDBJ whole genome shotgun (WGS) entry which is preliminary data.</text>
</comment>
<dbReference type="Pfam" id="PF00201">
    <property type="entry name" value="UDPGT"/>
    <property type="match status" value="1"/>
</dbReference>
<dbReference type="SUPFAM" id="SSF53756">
    <property type="entry name" value="UDP-Glycosyltransferase/glycogen phosphorylase"/>
    <property type="match status" value="1"/>
</dbReference>
<evidence type="ECO:0000256" key="3">
    <source>
        <dbReference type="ARBA" id="ARBA00022679"/>
    </source>
</evidence>
<evidence type="ECO:0000256" key="4">
    <source>
        <dbReference type="RuleBase" id="RU003718"/>
    </source>
</evidence>
<name>A0A8S0PQ88_OLEEU</name>
<evidence type="ECO:0000313" key="6">
    <source>
        <dbReference type="EMBL" id="CAA2953545.1"/>
    </source>
</evidence>
<dbReference type="Gramene" id="OE9A055486T1">
    <property type="protein sequence ID" value="OE9A055486C1"/>
    <property type="gene ID" value="OE9A055486"/>
</dbReference>
<dbReference type="CDD" id="cd03784">
    <property type="entry name" value="GT1_Gtf-like"/>
    <property type="match status" value="1"/>
</dbReference>
<dbReference type="InterPro" id="IPR035595">
    <property type="entry name" value="UDP_glycos_trans_CS"/>
</dbReference>
<keyword evidence="2 4" id="KW-0328">Glycosyltransferase</keyword>
<reference evidence="6 7" key="1">
    <citation type="submission" date="2019-12" db="EMBL/GenBank/DDBJ databases">
        <authorList>
            <person name="Alioto T."/>
            <person name="Alioto T."/>
            <person name="Gomez Garrido J."/>
        </authorList>
    </citation>
    <scope>NUCLEOTIDE SEQUENCE [LARGE SCALE GENOMIC DNA]</scope>
</reference>
<dbReference type="GO" id="GO:0016758">
    <property type="term" value="F:hexosyltransferase activity"/>
    <property type="evidence" value="ECO:0007669"/>
    <property type="project" value="UniProtKB-ARBA"/>
</dbReference>
<sequence>MKLLNQLNQTNFEANQSGKNMAKSSQKPHAIMIAFPFQGHINPSVNLVMKLASKGCAITFVHTEFIHQMLSKSQNSSSELDLFAEARESGLDIRYTTISDGFPVEFDRFLHSNEYWESMLRDFPARVDEFVGKIIRSDPQSAYFLIADTYYTWPATIARKHNLVDVSFWTEPALVFSIAYHLDLLRENGHFPCKDNIEENLNYIPGVSSINTRDLMPFLKESSITTMEQKVVVKIFDVDEQVKKADFILQNTVQELEFEAISALNQKQPIYPIGPINFSTGFTKPAISQNLWAQTDTKTWLDSKPSSSVLYVSFGSLVQTSKQIIQEIAHGLLLSKVSFLWVVRSDIVNSNDTDVLPLGFADDVKDQGLIVQWCNQNMVLSHPAIVGFMTHCGWNSVLESIWCGVPMICYPLSSDQPTNRKLVVDDWKIGINLCDGELVTREEVVEKIDSTRSGTVSDGLKIEIKKVRTILQKALAVDGSSEKNFDQFLKDLKAKIHVKMQDISTS</sequence>
<dbReference type="Gene3D" id="3.40.50.2000">
    <property type="entry name" value="Glycogen Phosphorylase B"/>
    <property type="match status" value="2"/>
</dbReference>
<dbReference type="EC" id="2.4.1.-" evidence="5"/>
<dbReference type="InterPro" id="IPR002213">
    <property type="entry name" value="UDP_glucos_trans"/>
</dbReference>
<dbReference type="GO" id="GO:0008194">
    <property type="term" value="F:UDP-glycosyltransferase activity"/>
    <property type="evidence" value="ECO:0007669"/>
    <property type="project" value="InterPro"/>
</dbReference>
<dbReference type="EMBL" id="CACTIH010000093">
    <property type="protein sequence ID" value="CAA2953545.1"/>
    <property type="molecule type" value="Genomic_DNA"/>
</dbReference>
<evidence type="ECO:0000256" key="1">
    <source>
        <dbReference type="ARBA" id="ARBA00009995"/>
    </source>
</evidence>
<dbReference type="AlphaFoldDB" id="A0A8S0PQ88"/>
<evidence type="ECO:0000313" key="7">
    <source>
        <dbReference type="Proteomes" id="UP000594638"/>
    </source>
</evidence>
<dbReference type="PANTHER" id="PTHR11926">
    <property type="entry name" value="GLUCOSYL/GLUCURONOSYL TRANSFERASES"/>
    <property type="match status" value="1"/>
</dbReference>
<organism evidence="6 7">
    <name type="scientific">Olea europaea subsp. europaea</name>
    <dbReference type="NCBI Taxonomy" id="158383"/>
    <lineage>
        <taxon>Eukaryota</taxon>
        <taxon>Viridiplantae</taxon>
        <taxon>Streptophyta</taxon>
        <taxon>Embryophyta</taxon>
        <taxon>Tracheophyta</taxon>
        <taxon>Spermatophyta</taxon>
        <taxon>Magnoliopsida</taxon>
        <taxon>eudicotyledons</taxon>
        <taxon>Gunneridae</taxon>
        <taxon>Pentapetalae</taxon>
        <taxon>asterids</taxon>
        <taxon>lamiids</taxon>
        <taxon>Lamiales</taxon>
        <taxon>Oleaceae</taxon>
        <taxon>Oleeae</taxon>
        <taxon>Olea</taxon>
    </lineage>
</organism>
<gene>
    <name evidence="6" type="ORF">OLEA9_A055486</name>
</gene>
<accession>A0A8S0PQ88</accession>
<keyword evidence="3 4" id="KW-0808">Transferase</keyword>
<dbReference type="PROSITE" id="PS00375">
    <property type="entry name" value="UDPGT"/>
    <property type="match status" value="1"/>
</dbReference>
<dbReference type="OrthoDB" id="5835829at2759"/>
<evidence type="ECO:0000256" key="2">
    <source>
        <dbReference type="ARBA" id="ARBA00022676"/>
    </source>
</evidence>
<dbReference type="PANTHER" id="PTHR11926:SF774">
    <property type="entry name" value="UDP-GLYCOSYLTRANSFERASE 85A1-RELATED"/>
    <property type="match status" value="1"/>
</dbReference>
<protein>
    <recommendedName>
        <fullName evidence="5">Glycosyltransferase</fullName>
        <ecNumber evidence="5">2.4.1.-</ecNumber>
    </recommendedName>
</protein>
<comment type="similarity">
    <text evidence="1 4">Belongs to the UDP-glycosyltransferase family.</text>
</comment>
<proteinExistence type="inferred from homology"/>
<evidence type="ECO:0000256" key="5">
    <source>
        <dbReference type="RuleBase" id="RU362057"/>
    </source>
</evidence>
<dbReference type="Proteomes" id="UP000594638">
    <property type="component" value="Unassembled WGS sequence"/>
</dbReference>
<dbReference type="FunFam" id="3.40.50.2000:FF:000078">
    <property type="entry name" value="Glycosyltransferase"/>
    <property type="match status" value="1"/>
</dbReference>
<keyword evidence="7" id="KW-1185">Reference proteome</keyword>